<protein>
    <recommendedName>
        <fullName evidence="3">Sel1 repeat family protein</fullName>
    </recommendedName>
</protein>
<dbReference type="SUPFAM" id="SSF81901">
    <property type="entry name" value="HCP-like"/>
    <property type="match status" value="2"/>
</dbReference>
<dbReference type="Pfam" id="PF08238">
    <property type="entry name" value="Sel1"/>
    <property type="match status" value="4"/>
</dbReference>
<dbReference type="EMBL" id="JBHUJD010000014">
    <property type="protein sequence ID" value="MFD2311092.1"/>
    <property type="molecule type" value="Genomic_DNA"/>
</dbReference>
<sequence length="602" mass="66994">MKNWIVPLSLAVAIAGCASKPRTLDLPAMETPEMPVEEPAFEPRDSADTVPAPVMDVEAFAGADAQLASLAERIYENPDAVPYADFWAAYLQSSKIHTAVADRNRYRRAIAALPEGVDRCTSIDWERWANRNFFELEPHLAAQDCYEQRGETEKADRQARAVQYILRGVLGSGDGKSTDTAYEIGILDQAEDILDLAGYRVLDTYLLPVRDGMGLYYVAQVEDPQGGEQRHIHFDSQRAIHSILEVDYPFAGLDNLYITRLLKPLSENSTAAMIGMGHYHERRGNRQKAVSFYTRAAAHGSQIAEYRLGRLCLVSEDPADFPSGDCVDFMLSAAEKGHAGAMSMLAYLYREGIGVEASEALGEQFLQAARQRLAPGQADLEFARYYAGDRLVVDAQVKLEYLRKAAAQGNREAQLALLGRQEGDLWLADAEKVMPPLRDLAEQGYTPARLLYANRVFSEMANYREEQRALARQFLDAALAVNSRAAHSMQGSFLQSGLLGRRDFAEAERHYMHSAMMPGAQMGMAKLHRQQRLPDSDPTMTALWYMMCAKVEVPECLYQLGRLFRSGEGVERDPSIAATLFSRAADRGHRMARAEVEKTGSE</sequence>
<accession>A0ABW5ECX6</accession>
<comment type="caution">
    <text evidence="1">The sequence shown here is derived from an EMBL/GenBank/DDBJ whole genome shotgun (WGS) entry which is preliminary data.</text>
</comment>
<dbReference type="InterPro" id="IPR006597">
    <property type="entry name" value="Sel1-like"/>
</dbReference>
<dbReference type="Gene3D" id="1.25.40.10">
    <property type="entry name" value="Tetratricopeptide repeat domain"/>
    <property type="match status" value="2"/>
</dbReference>
<organism evidence="1 2">
    <name type="scientific">Microbulbifer halophilus</name>
    <dbReference type="NCBI Taxonomy" id="453963"/>
    <lineage>
        <taxon>Bacteria</taxon>
        <taxon>Pseudomonadati</taxon>
        <taxon>Pseudomonadota</taxon>
        <taxon>Gammaproteobacteria</taxon>
        <taxon>Cellvibrionales</taxon>
        <taxon>Microbulbiferaceae</taxon>
        <taxon>Microbulbifer</taxon>
    </lineage>
</organism>
<dbReference type="RefSeq" id="WP_265721161.1">
    <property type="nucleotide sequence ID" value="NZ_JAPIVK010000009.1"/>
</dbReference>
<dbReference type="PROSITE" id="PS51257">
    <property type="entry name" value="PROKAR_LIPOPROTEIN"/>
    <property type="match status" value="1"/>
</dbReference>
<dbReference type="SMART" id="SM00671">
    <property type="entry name" value="SEL1"/>
    <property type="match status" value="4"/>
</dbReference>
<name>A0ABW5ECX6_9GAMM</name>
<dbReference type="PANTHER" id="PTHR11102">
    <property type="entry name" value="SEL-1-LIKE PROTEIN"/>
    <property type="match status" value="1"/>
</dbReference>
<gene>
    <name evidence="1" type="ORF">ACFSKX_11760</name>
</gene>
<dbReference type="Proteomes" id="UP001597425">
    <property type="component" value="Unassembled WGS sequence"/>
</dbReference>
<dbReference type="PANTHER" id="PTHR11102:SF160">
    <property type="entry name" value="ERAD-ASSOCIATED E3 UBIQUITIN-PROTEIN LIGASE COMPONENT HRD3"/>
    <property type="match status" value="1"/>
</dbReference>
<evidence type="ECO:0000313" key="1">
    <source>
        <dbReference type="EMBL" id="MFD2311092.1"/>
    </source>
</evidence>
<dbReference type="InterPro" id="IPR050767">
    <property type="entry name" value="Sel1_AlgK"/>
</dbReference>
<proteinExistence type="predicted"/>
<evidence type="ECO:0008006" key="3">
    <source>
        <dbReference type="Google" id="ProtNLM"/>
    </source>
</evidence>
<evidence type="ECO:0000313" key="2">
    <source>
        <dbReference type="Proteomes" id="UP001597425"/>
    </source>
</evidence>
<reference evidence="2" key="1">
    <citation type="journal article" date="2019" name="Int. J. Syst. Evol. Microbiol.">
        <title>The Global Catalogue of Microorganisms (GCM) 10K type strain sequencing project: providing services to taxonomists for standard genome sequencing and annotation.</title>
        <authorList>
            <consortium name="The Broad Institute Genomics Platform"/>
            <consortium name="The Broad Institute Genome Sequencing Center for Infectious Disease"/>
            <person name="Wu L."/>
            <person name="Ma J."/>
        </authorList>
    </citation>
    <scope>NUCLEOTIDE SEQUENCE [LARGE SCALE GENOMIC DNA]</scope>
    <source>
        <strain evidence="2">KCTC 12848</strain>
    </source>
</reference>
<dbReference type="InterPro" id="IPR011990">
    <property type="entry name" value="TPR-like_helical_dom_sf"/>
</dbReference>
<keyword evidence="2" id="KW-1185">Reference proteome</keyword>